<name>A0AC61MXT7_9FIRM</name>
<sequence length="294" mass="31279">MGDKTNDRRSVIMIVASMLIFGTIGLFRRYIPCSSAFLAFVRGILGGLLLLAFTRINKMSTGEKLPRQTVTWLAVSGAVIGINWMLLFEAYNHTTVAVATLCYYMQPTIVMLVSPLLFREKLTKRKAICAVIAVIGMVLVSGVTEGGGNGAGNLKGVLLGLGAAVCYASVIIMNKKITGVDAYRKTTIQLLCAGLVMVPYMLLTGGIDGAGFNTTAVILLLVVGVIHTGFAYVLYFGSMDGLKAQSIAMLSYIDPVTALLLSALVLREPLSAAGVVGAIMILFSAILAEKRINE</sequence>
<evidence type="ECO:0000313" key="2">
    <source>
        <dbReference type="Proteomes" id="UP000682782"/>
    </source>
</evidence>
<organism evidence="1 2">
    <name type="scientific">Aristaeella hokkaidonensis</name>
    <dbReference type="NCBI Taxonomy" id="3046382"/>
    <lineage>
        <taxon>Bacteria</taxon>
        <taxon>Bacillati</taxon>
        <taxon>Bacillota</taxon>
        <taxon>Clostridia</taxon>
        <taxon>Eubacteriales</taxon>
        <taxon>Aristaeellaceae</taxon>
        <taxon>Aristaeella</taxon>
    </lineage>
</organism>
<dbReference type="EMBL" id="CP068393">
    <property type="protein sequence ID" value="QUC67702.1"/>
    <property type="molecule type" value="Genomic_DNA"/>
</dbReference>
<dbReference type="Proteomes" id="UP000682782">
    <property type="component" value="Chromosome"/>
</dbReference>
<reference evidence="1" key="1">
    <citation type="submission" date="2021-01" db="EMBL/GenBank/DDBJ databases">
        <title>Complete genome sequence of Clostridiales bacterium R-7.</title>
        <authorList>
            <person name="Mahoney-Kurpe S.C."/>
            <person name="Palevich N."/>
            <person name="Koike S."/>
            <person name="Moon C.D."/>
            <person name="Attwood G.T."/>
        </authorList>
    </citation>
    <scope>NUCLEOTIDE SEQUENCE</scope>
    <source>
        <strain evidence="1">R-7</strain>
    </source>
</reference>
<evidence type="ECO:0000313" key="1">
    <source>
        <dbReference type="EMBL" id="QUC67702.1"/>
    </source>
</evidence>
<proteinExistence type="predicted"/>
<accession>A0AC61MXT7</accession>
<protein>
    <submittedName>
        <fullName evidence="1">EamA family transporter</fullName>
    </submittedName>
</protein>
<gene>
    <name evidence="1" type="ORF">JYE49_03075</name>
</gene>
<keyword evidence="2" id="KW-1185">Reference proteome</keyword>